<gene>
    <name evidence="1" type="ORF">ID616_22280</name>
</gene>
<name>A0ABD7B9C5_PSEPU</name>
<dbReference type="Proteomes" id="UP000516786">
    <property type="component" value="Chromosome"/>
</dbReference>
<sequence>MEPFVTVPERQKPFDVGSNLVRPFRPSALARALQTLRRKKRGGYQGIVTDSVKTLYQKTHCFSLGHRHKIHLASNGKAINNW</sequence>
<evidence type="ECO:0000313" key="2">
    <source>
        <dbReference type="Proteomes" id="UP000516786"/>
    </source>
</evidence>
<organism evidence="1 2">
    <name type="scientific">Pseudomonas putida</name>
    <name type="common">Arthrobacter siderocapsulatus</name>
    <dbReference type="NCBI Taxonomy" id="303"/>
    <lineage>
        <taxon>Bacteria</taxon>
        <taxon>Pseudomonadati</taxon>
        <taxon>Pseudomonadota</taxon>
        <taxon>Gammaproteobacteria</taxon>
        <taxon>Pseudomonadales</taxon>
        <taxon>Pseudomonadaceae</taxon>
        <taxon>Pseudomonas</taxon>
    </lineage>
</organism>
<proteinExistence type="predicted"/>
<accession>A0ABD7B9C5</accession>
<dbReference type="AlphaFoldDB" id="A0ABD7B9C5"/>
<dbReference type="RefSeq" id="WP_191086857.1">
    <property type="nucleotide sequence ID" value="NZ_CP061723.1"/>
</dbReference>
<protein>
    <submittedName>
        <fullName evidence="1">Uncharacterized protein</fullName>
    </submittedName>
</protein>
<dbReference type="EMBL" id="CP061723">
    <property type="protein sequence ID" value="QOC96771.1"/>
    <property type="molecule type" value="Genomic_DNA"/>
</dbReference>
<evidence type="ECO:0000313" key="1">
    <source>
        <dbReference type="EMBL" id="QOC96771.1"/>
    </source>
</evidence>
<reference evidence="1 2" key="1">
    <citation type="submission" date="2020-09" db="EMBL/GenBank/DDBJ databases">
        <title>Co-existence of a novel multidrug-resistance efflux pump with carbapenem resistance gene blaVIM-2 in one megaplasmid in Pseudomonas putida.</title>
        <authorList>
            <person name="Peng K."/>
            <person name="Li R."/>
        </authorList>
    </citation>
    <scope>NUCLEOTIDE SEQUENCE [LARGE SCALE GENOMIC DNA]</scope>
    <source>
        <strain evidence="1 2">ZXPA-20</strain>
    </source>
</reference>